<keyword evidence="1 2" id="KW-0238">DNA-binding</keyword>
<evidence type="ECO:0000313" key="5">
    <source>
        <dbReference type="Proteomes" id="UP000679220"/>
    </source>
</evidence>
<evidence type="ECO:0000256" key="3">
    <source>
        <dbReference type="PIRNR" id="PIRNR002070"/>
    </source>
</evidence>
<dbReference type="AlphaFoldDB" id="A0A941F3B6"/>
<dbReference type="GO" id="GO:0003697">
    <property type="term" value="F:single-stranded DNA binding"/>
    <property type="evidence" value="ECO:0007669"/>
    <property type="project" value="UniProtKB-UniRule"/>
</dbReference>
<dbReference type="InterPro" id="IPR000424">
    <property type="entry name" value="Primosome_PriB/ssb"/>
</dbReference>
<comment type="caution">
    <text evidence="2">Lacks conserved residue(s) required for the propagation of feature annotation.</text>
</comment>
<dbReference type="InterPro" id="IPR011344">
    <property type="entry name" value="ssDNA-bd"/>
</dbReference>
<dbReference type="CDD" id="cd04496">
    <property type="entry name" value="SSB_OBF"/>
    <property type="match status" value="1"/>
</dbReference>
<comment type="caution">
    <text evidence="4">The sequence shown here is derived from an EMBL/GenBank/DDBJ whole genome shotgun (WGS) entry which is preliminary data.</text>
</comment>
<keyword evidence="5" id="KW-1185">Reference proteome</keyword>
<comment type="subunit">
    <text evidence="2">Homotetramer.</text>
</comment>
<dbReference type="PIRSF" id="PIRSF002070">
    <property type="entry name" value="SSB"/>
    <property type="match status" value="1"/>
</dbReference>
<reference evidence="4" key="1">
    <citation type="journal article" date="2018" name="Int. J. Syst. Evol. Microbiol.">
        <title>Carboxylicivirga sediminis sp. nov., isolated from coastal sediment.</title>
        <authorList>
            <person name="Wang F.Q."/>
            <person name="Ren L.H."/>
            <person name="Zou R.J."/>
            <person name="Sun Y.Z."/>
            <person name="Liu X.J."/>
            <person name="Jiang F."/>
            <person name="Liu L.J."/>
        </authorList>
    </citation>
    <scope>NUCLEOTIDE SEQUENCE</scope>
    <source>
        <strain evidence="4">JR1</strain>
    </source>
</reference>
<sequence length="113" mass="12922">MANIRNRVQLVGNLGMNPEIKAFDNGRKLAKFTLATNESFNGVNGQEKTETQWHNVVAWGKQAEIAQKYLQKGNEVAIEGRLTYRQYEDKNKQTRYITEVVLSSYVVFPGLKK</sequence>
<dbReference type="Proteomes" id="UP000679220">
    <property type="component" value="Unassembled WGS sequence"/>
</dbReference>
<accession>A0A941F3B6</accession>
<dbReference type="PROSITE" id="PS50935">
    <property type="entry name" value="SSB"/>
    <property type="match status" value="1"/>
</dbReference>
<dbReference type="Pfam" id="PF00436">
    <property type="entry name" value="SSB"/>
    <property type="match status" value="1"/>
</dbReference>
<reference evidence="4" key="2">
    <citation type="submission" date="2021-04" db="EMBL/GenBank/DDBJ databases">
        <authorList>
            <person name="Zhang T."/>
            <person name="Zhang Y."/>
            <person name="Lu D."/>
            <person name="Zuo D."/>
            <person name="Du Z."/>
        </authorList>
    </citation>
    <scope>NUCLEOTIDE SEQUENCE</scope>
    <source>
        <strain evidence="4">JR1</strain>
    </source>
</reference>
<protein>
    <recommendedName>
        <fullName evidence="2 3">Single-stranded DNA-binding protein</fullName>
        <shortName evidence="2">SSB</shortName>
    </recommendedName>
</protein>
<dbReference type="RefSeq" id="WP_212188922.1">
    <property type="nucleotide sequence ID" value="NZ_JAGTAR010000006.1"/>
</dbReference>
<dbReference type="GO" id="GO:0009295">
    <property type="term" value="C:nucleoid"/>
    <property type="evidence" value="ECO:0007669"/>
    <property type="project" value="TreeGrafter"/>
</dbReference>
<evidence type="ECO:0000256" key="2">
    <source>
        <dbReference type="HAMAP-Rule" id="MF_00984"/>
    </source>
</evidence>
<dbReference type="NCBIfam" id="TIGR00621">
    <property type="entry name" value="ssb"/>
    <property type="match status" value="1"/>
</dbReference>
<gene>
    <name evidence="4" type="primary">ssb</name>
    <name evidence="4" type="ORF">KDU71_05545</name>
</gene>
<name>A0A941F3B6_9BACT</name>
<dbReference type="GO" id="GO:0006260">
    <property type="term" value="P:DNA replication"/>
    <property type="evidence" value="ECO:0007669"/>
    <property type="project" value="InterPro"/>
</dbReference>
<dbReference type="InterPro" id="IPR012340">
    <property type="entry name" value="NA-bd_OB-fold"/>
</dbReference>
<dbReference type="HAMAP" id="MF_00984">
    <property type="entry name" value="SSB"/>
    <property type="match status" value="1"/>
</dbReference>
<proteinExistence type="inferred from homology"/>
<dbReference type="PANTHER" id="PTHR10302:SF0">
    <property type="entry name" value="SINGLE-STRANDED DNA-BINDING PROTEIN, MITOCHONDRIAL"/>
    <property type="match status" value="1"/>
</dbReference>
<dbReference type="EMBL" id="JAGTAR010000006">
    <property type="protein sequence ID" value="MBR8535015.1"/>
    <property type="molecule type" value="Genomic_DNA"/>
</dbReference>
<evidence type="ECO:0000313" key="4">
    <source>
        <dbReference type="EMBL" id="MBR8535015.1"/>
    </source>
</evidence>
<dbReference type="Gene3D" id="2.40.50.140">
    <property type="entry name" value="Nucleic acid-binding proteins"/>
    <property type="match status" value="1"/>
</dbReference>
<dbReference type="SUPFAM" id="SSF50249">
    <property type="entry name" value="Nucleic acid-binding proteins"/>
    <property type="match status" value="1"/>
</dbReference>
<organism evidence="4 5">
    <name type="scientific">Carboxylicivirga sediminis</name>
    <dbReference type="NCBI Taxonomy" id="2006564"/>
    <lineage>
        <taxon>Bacteria</taxon>
        <taxon>Pseudomonadati</taxon>
        <taxon>Bacteroidota</taxon>
        <taxon>Bacteroidia</taxon>
        <taxon>Marinilabiliales</taxon>
        <taxon>Marinilabiliaceae</taxon>
        <taxon>Carboxylicivirga</taxon>
    </lineage>
</organism>
<evidence type="ECO:0000256" key="1">
    <source>
        <dbReference type="ARBA" id="ARBA00023125"/>
    </source>
</evidence>
<dbReference type="PANTHER" id="PTHR10302">
    <property type="entry name" value="SINGLE-STRANDED DNA-BINDING PROTEIN"/>
    <property type="match status" value="1"/>
</dbReference>